<dbReference type="OrthoDB" id="3422637at2"/>
<gene>
    <name evidence="2" type="ORF">D0Q02_28420</name>
</gene>
<dbReference type="InterPro" id="IPR001387">
    <property type="entry name" value="Cro/C1-type_HTH"/>
</dbReference>
<dbReference type="GO" id="GO:0003677">
    <property type="term" value="F:DNA binding"/>
    <property type="evidence" value="ECO:0007669"/>
    <property type="project" value="InterPro"/>
</dbReference>
<comment type="caution">
    <text evidence="2">The sequence shown here is derived from an EMBL/GenBank/DDBJ whole genome shotgun (WGS) entry which is preliminary data.</text>
</comment>
<sequence>MLEHFAEELRLVRATADMSQTALAEALSYSAALVAKVETCERKPSLDFARRCDAVFGADGRFERIQRRLSRESVVPWFRDWAGIEAEATALRSFEPLCVPGLLQTEAYARALLSGGGLFADDEVEQQVTTRLDRQAALTRDRPPLFTVVIDEYVLRRRIGGQEVMREQLRHLGKTGSVMPRVRIQVVPLAAGAYAGLGGPFVIATSANGDDVVYLEGQRHGQVVDRPDYVQQMVEVWESIRGEALSQQQSLDLIAELAETWS</sequence>
<proteinExistence type="predicted"/>
<name>A0A372FRG5_9ACTN</name>
<accession>A0A372FRG5</accession>
<dbReference type="Gene3D" id="1.10.260.40">
    <property type="entry name" value="lambda repressor-like DNA-binding domains"/>
    <property type="match status" value="1"/>
</dbReference>
<dbReference type="CDD" id="cd00093">
    <property type="entry name" value="HTH_XRE"/>
    <property type="match status" value="1"/>
</dbReference>
<evidence type="ECO:0000259" key="1">
    <source>
        <dbReference type="PROSITE" id="PS50943"/>
    </source>
</evidence>
<feature type="domain" description="HTH cro/C1-type" evidence="1">
    <location>
        <begin position="9"/>
        <end position="57"/>
    </location>
</feature>
<dbReference type="Pfam" id="PF19054">
    <property type="entry name" value="DUF5753"/>
    <property type="match status" value="1"/>
</dbReference>
<evidence type="ECO:0000313" key="3">
    <source>
        <dbReference type="Proteomes" id="UP000262621"/>
    </source>
</evidence>
<evidence type="ECO:0000313" key="2">
    <source>
        <dbReference type="EMBL" id="RFS43331.1"/>
    </source>
</evidence>
<dbReference type="InterPro" id="IPR043917">
    <property type="entry name" value="DUF5753"/>
</dbReference>
<organism evidence="2 3">
    <name type="scientific">Micromonospora craniellae</name>
    <dbReference type="NCBI Taxonomy" id="2294034"/>
    <lineage>
        <taxon>Bacteria</taxon>
        <taxon>Bacillati</taxon>
        <taxon>Actinomycetota</taxon>
        <taxon>Actinomycetes</taxon>
        <taxon>Micromonosporales</taxon>
        <taxon>Micromonosporaceae</taxon>
        <taxon>Micromonospora</taxon>
    </lineage>
</organism>
<dbReference type="RefSeq" id="WP_117231048.1">
    <property type="nucleotide sequence ID" value="NZ_CP061725.1"/>
</dbReference>
<dbReference type="PROSITE" id="PS50943">
    <property type="entry name" value="HTH_CROC1"/>
    <property type="match status" value="1"/>
</dbReference>
<dbReference type="SUPFAM" id="SSF47413">
    <property type="entry name" value="lambda repressor-like DNA-binding domains"/>
    <property type="match status" value="1"/>
</dbReference>
<dbReference type="Pfam" id="PF13560">
    <property type="entry name" value="HTH_31"/>
    <property type="match status" value="1"/>
</dbReference>
<keyword evidence="3" id="KW-1185">Reference proteome</keyword>
<dbReference type="Proteomes" id="UP000262621">
    <property type="component" value="Unassembled WGS sequence"/>
</dbReference>
<reference evidence="2 3" key="1">
    <citation type="submission" date="2018-08" db="EMBL/GenBank/DDBJ databases">
        <title>Verrucosispora craniellae sp. nov., isolated from a marine sponge in the South China Sea.</title>
        <authorList>
            <person name="Li L."/>
            <person name="Lin H.W."/>
        </authorList>
    </citation>
    <scope>NUCLEOTIDE SEQUENCE [LARGE SCALE GENOMIC DNA]</scope>
    <source>
        <strain evidence="2 3">LHW63014</strain>
    </source>
</reference>
<dbReference type="EMBL" id="QVFU01000067">
    <property type="protein sequence ID" value="RFS43331.1"/>
    <property type="molecule type" value="Genomic_DNA"/>
</dbReference>
<dbReference type="SMART" id="SM00530">
    <property type="entry name" value="HTH_XRE"/>
    <property type="match status" value="1"/>
</dbReference>
<dbReference type="AlphaFoldDB" id="A0A372FRG5"/>
<protein>
    <submittedName>
        <fullName evidence="2">XRE family transcriptional regulator</fullName>
    </submittedName>
</protein>
<dbReference type="InterPro" id="IPR010982">
    <property type="entry name" value="Lambda_DNA-bd_dom_sf"/>
</dbReference>